<feature type="region of interest" description="Disordered" evidence="1">
    <location>
        <begin position="440"/>
        <end position="461"/>
    </location>
</feature>
<evidence type="ECO:0000313" key="3">
    <source>
        <dbReference type="Proteomes" id="UP001189429"/>
    </source>
</evidence>
<name>A0ABN9TXC9_9DINO</name>
<feature type="compositionally biased region" description="Basic and acidic residues" evidence="1">
    <location>
        <begin position="440"/>
        <end position="452"/>
    </location>
</feature>
<protein>
    <submittedName>
        <fullName evidence="2">Uncharacterized protein</fullName>
    </submittedName>
</protein>
<dbReference type="EMBL" id="CAUYUJ010015193">
    <property type="protein sequence ID" value="CAK0850959.1"/>
    <property type="molecule type" value="Genomic_DNA"/>
</dbReference>
<evidence type="ECO:0000313" key="2">
    <source>
        <dbReference type="EMBL" id="CAK0850959.1"/>
    </source>
</evidence>
<keyword evidence="3" id="KW-1185">Reference proteome</keyword>
<reference evidence="2" key="1">
    <citation type="submission" date="2023-10" db="EMBL/GenBank/DDBJ databases">
        <authorList>
            <person name="Chen Y."/>
            <person name="Shah S."/>
            <person name="Dougan E. K."/>
            <person name="Thang M."/>
            <person name="Chan C."/>
        </authorList>
    </citation>
    <scope>NUCLEOTIDE SEQUENCE [LARGE SCALE GENOMIC DNA]</scope>
</reference>
<gene>
    <name evidence="2" type="ORF">PCOR1329_LOCUS43234</name>
</gene>
<evidence type="ECO:0000256" key="1">
    <source>
        <dbReference type="SAM" id="MobiDB-lite"/>
    </source>
</evidence>
<proteinExistence type="predicted"/>
<dbReference type="Proteomes" id="UP001189429">
    <property type="component" value="Unassembled WGS sequence"/>
</dbReference>
<feature type="region of interest" description="Disordered" evidence="1">
    <location>
        <begin position="46"/>
        <end position="74"/>
    </location>
</feature>
<organism evidence="2 3">
    <name type="scientific">Prorocentrum cordatum</name>
    <dbReference type="NCBI Taxonomy" id="2364126"/>
    <lineage>
        <taxon>Eukaryota</taxon>
        <taxon>Sar</taxon>
        <taxon>Alveolata</taxon>
        <taxon>Dinophyceae</taxon>
        <taxon>Prorocentrales</taxon>
        <taxon>Prorocentraceae</taxon>
        <taxon>Prorocentrum</taxon>
    </lineage>
</organism>
<sequence>MAWASRLLLPPPPRVADARMLVPPKITCVSGLSGLRAALLSEARRVSQASSAKPTNQRANKSKSNSKSKTIQDSASDRSETECWGYVVDLDGHWATTFCFCTAQSITAILFDTLDVQTDAESLYQAGILEAASDETHRGHPSGKPSLTREIKDTCEPVDFRILLLAPLSEFRRVAPSRASGQASEASKELLKTDRTTRKPIEDAYCSVVPFRTYINNQDLRIPFRRISVQPVLQAHRDDTCLARSIAVLLWMCWELRQDQGRFHAFVGKAQEFEMEAAADYTNQVQSHGMERNSIEPSSRLIASDGAPDRFDRETFCMVQSVPDTREWNKNISGQCREHINMPSELCNRLDKLLDCQNPTDASNLDRLEKAQLHWNCMSTEEQKLYKFDFGTRSDPESLRLPEIGARKDDVPADLSEVSSHSNLLKFLLLGRLHAGVPKRTTEKHPVGHHIDVGGNNRSDTDSRREDLAYVPFFVLPFPKLFERLKVKDFMSGPDLRQPHPDTCGSTDGSSLIALLRGLDVPERHWDVIVSDFELAGTPEGSYHDAEFWNPVVSSSGYFKEVRHPRKLDVKTRRARR</sequence>
<comment type="caution">
    <text evidence="2">The sequence shown here is derived from an EMBL/GenBank/DDBJ whole genome shotgun (WGS) entry which is preliminary data.</text>
</comment>
<accession>A0ABN9TXC9</accession>
<feature type="compositionally biased region" description="Polar residues" evidence="1">
    <location>
        <begin position="48"/>
        <end position="59"/>
    </location>
</feature>